<dbReference type="AlphaFoldDB" id="A0A0C3JZF3"/>
<gene>
    <name evidence="4" type="ORF">M404DRAFT_27671</name>
</gene>
<organism evidence="4 5">
    <name type="scientific">Pisolithus tinctorius Marx 270</name>
    <dbReference type="NCBI Taxonomy" id="870435"/>
    <lineage>
        <taxon>Eukaryota</taxon>
        <taxon>Fungi</taxon>
        <taxon>Dikarya</taxon>
        <taxon>Basidiomycota</taxon>
        <taxon>Agaricomycotina</taxon>
        <taxon>Agaricomycetes</taxon>
        <taxon>Agaricomycetidae</taxon>
        <taxon>Boletales</taxon>
        <taxon>Sclerodermatineae</taxon>
        <taxon>Pisolithaceae</taxon>
        <taxon>Pisolithus</taxon>
    </lineage>
</organism>
<name>A0A0C3JZF3_PISTI</name>
<dbReference type="Gene3D" id="1.20.1280.50">
    <property type="match status" value="1"/>
</dbReference>
<dbReference type="EMBL" id="KN831980">
    <property type="protein sequence ID" value="KIO02772.1"/>
    <property type="molecule type" value="Genomic_DNA"/>
</dbReference>
<protein>
    <recommendedName>
        <fullName evidence="3">F-box domain-containing protein</fullName>
    </recommendedName>
</protein>
<dbReference type="Pfam" id="PF12937">
    <property type="entry name" value="F-box-like"/>
    <property type="match status" value="1"/>
</dbReference>
<evidence type="ECO:0000259" key="3">
    <source>
        <dbReference type="Pfam" id="PF12937"/>
    </source>
</evidence>
<accession>A0A0C3JZF3</accession>
<dbReference type="InterPro" id="IPR001810">
    <property type="entry name" value="F-box_dom"/>
</dbReference>
<dbReference type="PANTHER" id="PTHR38926">
    <property type="entry name" value="F-BOX DOMAIN CONTAINING PROTEIN, EXPRESSED"/>
    <property type="match status" value="1"/>
</dbReference>
<sequence>MPWSSSTSADGERVIPSTKDRSSFAARNPVYFSRPPSVSSSSSSSPSSPPPPYEDIHAVGESIGSPPILGVGAVGTATYASDFGPPDLSTAPVSIHRKHNLSPLPGWNQSSDVTISHLREALDSLDTQVASLLSKRQELESHLEQAVRSQSPIFRLPEELVSLIFVTGVCDAGDEDPLMISSLMLVCRYWRDIAVNTPELWSTICISPHDSIEKARRRLARSKSVPLDVTISFSPRVDNPSAVTENIVRAMDLLRPALWRTKSFRLSVPNRPQAHAALLRCKEDAPFLETLSICIYHSMQDDHHASPCLPLFNGYTPRLQSCSFTSFNFGWDRRIMSGLRVLHLGGYWNGYSPSVETLLDVLRGCPDLQELALRNMTDADVDNLTHHDQEFSAAKVVRLPRLTKASFYYAGNIRTRLLLSQVTFPALQSLDLSYLDNLTPILEHLRQQSLTSLPLQHLRIESSLFNESKFVNLLRRLMSLATLELIDIEDISCFLLKNLSAPPASHPWICPKLERLNLDGCTTLEWDALRTLVESRLSGKPSQLPSSATPGPRPVSSASASAYIHSLASARCSSPVPGPRRLSSVDVTRCHQISKEMVQWLRMYVRDVRCESVKSIWGDSILP</sequence>
<evidence type="ECO:0000256" key="1">
    <source>
        <dbReference type="SAM" id="Coils"/>
    </source>
</evidence>
<evidence type="ECO:0000313" key="5">
    <source>
        <dbReference type="Proteomes" id="UP000054217"/>
    </source>
</evidence>
<dbReference type="OrthoDB" id="8048523at2759"/>
<dbReference type="SUPFAM" id="SSF52047">
    <property type="entry name" value="RNI-like"/>
    <property type="match status" value="1"/>
</dbReference>
<dbReference type="PANTHER" id="PTHR38926:SF72">
    <property type="entry name" value="IM:7136021-RELATED"/>
    <property type="match status" value="1"/>
</dbReference>
<feature type="domain" description="F-box" evidence="3">
    <location>
        <begin position="154"/>
        <end position="207"/>
    </location>
</feature>
<proteinExistence type="predicted"/>
<feature type="compositionally biased region" description="Low complexity" evidence="2">
    <location>
        <begin position="33"/>
        <end position="46"/>
    </location>
</feature>
<feature type="region of interest" description="Disordered" evidence="2">
    <location>
        <begin position="1"/>
        <end position="61"/>
    </location>
</feature>
<dbReference type="Proteomes" id="UP000054217">
    <property type="component" value="Unassembled WGS sequence"/>
</dbReference>
<dbReference type="InParanoid" id="A0A0C3JZF3"/>
<reference evidence="4 5" key="1">
    <citation type="submission" date="2014-04" db="EMBL/GenBank/DDBJ databases">
        <authorList>
            <consortium name="DOE Joint Genome Institute"/>
            <person name="Kuo A."/>
            <person name="Kohler A."/>
            <person name="Costa M.D."/>
            <person name="Nagy L.G."/>
            <person name="Floudas D."/>
            <person name="Copeland A."/>
            <person name="Barry K.W."/>
            <person name="Cichocki N."/>
            <person name="Veneault-Fourrey C."/>
            <person name="LaButti K."/>
            <person name="Lindquist E.A."/>
            <person name="Lipzen A."/>
            <person name="Lundell T."/>
            <person name="Morin E."/>
            <person name="Murat C."/>
            <person name="Sun H."/>
            <person name="Tunlid A."/>
            <person name="Henrissat B."/>
            <person name="Grigoriev I.V."/>
            <person name="Hibbett D.S."/>
            <person name="Martin F."/>
            <person name="Nordberg H.P."/>
            <person name="Cantor M.N."/>
            <person name="Hua S.X."/>
        </authorList>
    </citation>
    <scope>NUCLEOTIDE SEQUENCE [LARGE SCALE GENOMIC DNA]</scope>
    <source>
        <strain evidence="4 5">Marx 270</strain>
    </source>
</reference>
<feature type="compositionally biased region" description="Basic and acidic residues" evidence="2">
    <location>
        <begin position="10"/>
        <end position="22"/>
    </location>
</feature>
<evidence type="ECO:0000256" key="2">
    <source>
        <dbReference type="SAM" id="MobiDB-lite"/>
    </source>
</evidence>
<feature type="coiled-coil region" evidence="1">
    <location>
        <begin position="122"/>
        <end position="149"/>
    </location>
</feature>
<dbReference type="InterPro" id="IPR032675">
    <property type="entry name" value="LRR_dom_sf"/>
</dbReference>
<keyword evidence="1" id="KW-0175">Coiled coil</keyword>
<dbReference type="HOGENOM" id="CLU_039197_0_0_1"/>
<reference evidence="5" key="2">
    <citation type="submission" date="2015-01" db="EMBL/GenBank/DDBJ databases">
        <title>Evolutionary Origins and Diversification of the Mycorrhizal Mutualists.</title>
        <authorList>
            <consortium name="DOE Joint Genome Institute"/>
            <consortium name="Mycorrhizal Genomics Consortium"/>
            <person name="Kohler A."/>
            <person name="Kuo A."/>
            <person name="Nagy L.G."/>
            <person name="Floudas D."/>
            <person name="Copeland A."/>
            <person name="Barry K.W."/>
            <person name="Cichocki N."/>
            <person name="Veneault-Fourrey C."/>
            <person name="LaButti K."/>
            <person name="Lindquist E.A."/>
            <person name="Lipzen A."/>
            <person name="Lundell T."/>
            <person name="Morin E."/>
            <person name="Murat C."/>
            <person name="Riley R."/>
            <person name="Ohm R."/>
            <person name="Sun H."/>
            <person name="Tunlid A."/>
            <person name="Henrissat B."/>
            <person name="Grigoriev I.V."/>
            <person name="Hibbett D.S."/>
            <person name="Martin F."/>
        </authorList>
    </citation>
    <scope>NUCLEOTIDE SEQUENCE [LARGE SCALE GENOMIC DNA]</scope>
    <source>
        <strain evidence="5">Marx 270</strain>
    </source>
</reference>
<dbReference type="Gene3D" id="3.80.10.10">
    <property type="entry name" value="Ribonuclease Inhibitor"/>
    <property type="match status" value="1"/>
</dbReference>
<dbReference type="STRING" id="870435.A0A0C3JZF3"/>
<evidence type="ECO:0000313" key="4">
    <source>
        <dbReference type="EMBL" id="KIO02772.1"/>
    </source>
</evidence>
<keyword evidence="5" id="KW-1185">Reference proteome</keyword>